<evidence type="ECO:0000256" key="1">
    <source>
        <dbReference type="SAM" id="Phobius"/>
    </source>
</evidence>
<evidence type="ECO:0000313" key="2">
    <source>
        <dbReference type="EMBL" id="SEM32908.1"/>
    </source>
</evidence>
<dbReference type="Gene3D" id="3.10.450.310">
    <property type="match status" value="1"/>
</dbReference>
<name>A0ABY1A914_9LACO</name>
<reference evidence="2 3" key="1">
    <citation type="submission" date="2016-10" db="EMBL/GenBank/DDBJ databases">
        <authorList>
            <person name="Varghese N."/>
            <person name="Submissions S."/>
        </authorList>
    </citation>
    <scope>NUCLEOTIDE SEQUENCE [LARGE SCALE GENOMIC DNA]</scope>
    <source>
        <strain evidence="2 3">WC1T17</strain>
    </source>
</reference>
<organism evidence="2 3">
    <name type="scientific">Ligilactobacillus ruminis</name>
    <dbReference type="NCBI Taxonomy" id="1623"/>
    <lineage>
        <taxon>Bacteria</taxon>
        <taxon>Bacillati</taxon>
        <taxon>Bacillota</taxon>
        <taxon>Bacilli</taxon>
        <taxon>Lactobacillales</taxon>
        <taxon>Lactobacillaceae</taxon>
        <taxon>Ligilactobacillus</taxon>
    </lineage>
</organism>
<protein>
    <submittedName>
        <fullName evidence="2">Two-component signal transduction system YycFG, regulatory protein YycH</fullName>
    </submittedName>
</protein>
<feature type="transmembrane region" description="Helical" evidence="1">
    <location>
        <begin position="12"/>
        <end position="30"/>
    </location>
</feature>
<dbReference type="EMBL" id="FOCC01000001">
    <property type="protein sequence ID" value="SEM32908.1"/>
    <property type="molecule type" value="Genomic_DNA"/>
</dbReference>
<evidence type="ECO:0000313" key="3">
    <source>
        <dbReference type="Proteomes" id="UP000182089"/>
    </source>
</evidence>
<gene>
    <name evidence="2" type="ORF">SAMN05216431_101108</name>
</gene>
<comment type="caution">
    <text evidence="2">The sequence shown here is derived from an EMBL/GenBank/DDBJ whole genome shotgun (WGS) entry which is preliminary data.</text>
</comment>
<accession>A0ABY1A914</accession>
<dbReference type="Proteomes" id="UP000182089">
    <property type="component" value="Unassembled WGS sequence"/>
</dbReference>
<sequence length="444" mass="50721">MKNRLKELILPLCLFLAVAISIVFTILIWTTPSSFQRFTQNINKTSQSTSSDTDGEVTEKQKLTDVYLPINASYYGLDTRYQLMSTKVDIVSLLRKRLSKVKIQKITVKKYKNAADYLNFMNYHQSYTLNYASPVAFGLYKSKLGKQPQKYNANTFSRILIPVKKTGYVYFLSDHNFKVYRAKVKSLGVVDKIIDNSDIEKLAIDYKLVNNHLFKDFTQPIKIACGSYLLNQENTGLFVTRLMGSNTTLTTREQKKQTVYNDNAGQRMVVKKANGYVSYTNYDQTRSDKNVTIYNHLKQSFYKLASLEVSLDDVRYAEYNYQTKQVTYRSYINGFPLISADEYGTYHIIAGYQGNQRVDFSLYILQLPVPAAETAVTLPATADVMAALKATGLDMGKLEDMQVGYAVSQNKSNTDVIDLTPTYFVKYNNVWINYQDLLNTNKEG</sequence>
<keyword evidence="1" id="KW-1133">Transmembrane helix</keyword>
<keyword evidence="1" id="KW-0812">Transmembrane</keyword>
<proteinExistence type="predicted"/>
<keyword evidence="1" id="KW-0472">Membrane</keyword>
<dbReference type="CDD" id="cd15787">
    <property type="entry name" value="YycH_N"/>
    <property type="match status" value="1"/>
</dbReference>